<dbReference type="FunFam" id="3.40.30.10:FF:000245">
    <property type="entry name" value="Thioredoxin"/>
    <property type="match status" value="1"/>
</dbReference>
<dbReference type="AlphaFoldDB" id="A0AAN7K248"/>
<dbReference type="PROSITE" id="PS51352">
    <property type="entry name" value="THIOREDOXIN_2"/>
    <property type="match status" value="1"/>
</dbReference>
<evidence type="ECO:0000313" key="5">
    <source>
        <dbReference type="EMBL" id="KAK4758019.1"/>
    </source>
</evidence>
<dbReference type="GO" id="GO:0009570">
    <property type="term" value="C:chloroplast stroma"/>
    <property type="evidence" value="ECO:0007669"/>
    <property type="project" value="InterPro"/>
</dbReference>
<dbReference type="PANTHER" id="PTHR47192">
    <property type="entry name" value="THIOREDOXIN-LIKE 3-2, CHLOROPLASTIC"/>
    <property type="match status" value="1"/>
</dbReference>
<sequence>MLHTVRISSSLSPSSFNSKRFPPNCGRGFPRTPNSLLHPFSYLAMFGQLAAALRAVSPDGSSVKELDESPVSIDLQPLNESNFDRVIAEAQQLDESVVIVWMASWCRKCIVLKPKLEKLAADYYPRLQFYCVDVNKVSHKLVTRAGVTKMPTIQVWKDGEKQAEVIGGQKPHFVISEVRQMIESDSDP</sequence>
<feature type="domain" description="Thioredoxin" evidence="4">
    <location>
        <begin position="44"/>
        <end position="183"/>
    </location>
</feature>
<dbReference type="PANTHER" id="PTHR47192:SF4">
    <property type="entry name" value="THIOREDOXIN-LIKE 3-2, CHLOROPLASTIC"/>
    <property type="match status" value="1"/>
</dbReference>
<organism evidence="5 6">
    <name type="scientific">Trapa incisa</name>
    <dbReference type="NCBI Taxonomy" id="236973"/>
    <lineage>
        <taxon>Eukaryota</taxon>
        <taxon>Viridiplantae</taxon>
        <taxon>Streptophyta</taxon>
        <taxon>Embryophyta</taxon>
        <taxon>Tracheophyta</taxon>
        <taxon>Spermatophyta</taxon>
        <taxon>Magnoliopsida</taxon>
        <taxon>eudicotyledons</taxon>
        <taxon>Gunneridae</taxon>
        <taxon>Pentapetalae</taxon>
        <taxon>rosids</taxon>
        <taxon>malvids</taxon>
        <taxon>Myrtales</taxon>
        <taxon>Lythraceae</taxon>
        <taxon>Trapa</taxon>
    </lineage>
</organism>
<gene>
    <name evidence="5" type="ORF">SAY87_019320</name>
</gene>
<dbReference type="InterPro" id="IPR044253">
    <property type="entry name" value="WCRKC1/2"/>
</dbReference>
<evidence type="ECO:0000256" key="1">
    <source>
        <dbReference type="ARBA" id="ARBA00022982"/>
    </source>
</evidence>
<keyword evidence="1" id="KW-0249">Electron transport</keyword>
<protein>
    <recommendedName>
        <fullName evidence="4">Thioredoxin domain-containing protein</fullName>
    </recommendedName>
</protein>
<keyword evidence="3" id="KW-0676">Redox-active center</keyword>
<dbReference type="SUPFAM" id="SSF52833">
    <property type="entry name" value="Thioredoxin-like"/>
    <property type="match status" value="1"/>
</dbReference>
<evidence type="ECO:0000313" key="6">
    <source>
        <dbReference type="Proteomes" id="UP001345219"/>
    </source>
</evidence>
<dbReference type="Pfam" id="PF00085">
    <property type="entry name" value="Thioredoxin"/>
    <property type="match status" value="1"/>
</dbReference>
<dbReference type="InterPro" id="IPR036249">
    <property type="entry name" value="Thioredoxin-like_sf"/>
</dbReference>
<dbReference type="EMBL" id="JAXIOK010000012">
    <property type="protein sequence ID" value="KAK4758019.1"/>
    <property type="molecule type" value="Genomic_DNA"/>
</dbReference>
<comment type="caution">
    <text evidence="5">The sequence shown here is derived from an EMBL/GenBank/DDBJ whole genome shotgun (WGS) entry which is preliminary data.</text>
</comment>
<dbReference type="InterPro" id="IPR013766">
    <property type="entry name" value="Thioredoxin_domain"/>
</dbReference>
<dbReference type="CDD" id="cd02947">
    <property type="entry name" value="TRX_family"/>
    <property type="match status" value="1"/>
</dbReference>
<reference evidence="5 6" key="1">
    <citation type="journal article" date="2023" name="Hortic Res">
        <title>Pangenome of water caltrop reveals structural variations and asymmetric subgenome divergence after allopolyploidization.</title>
        <authorList>
            <person name="Zhang X."/>
            <person name="Chen Y."/>
            <person name="Wang L."/>
            <person name="Yuan Y."/>
            <person name="Fang M."/>
            <person name="Shi L."/>
            <person name="Lu R."/>
            <person name="Comes H.P."/>
            <person name="Ma Y."/>
            <person name="Chen Y."/>
            <person name="Huang G."/>
            <person name="Zhou Y."/>
            <person name="Zheng Z."/>
            <person name="Qiu Y."/>
        </authorList>
    </citation>
    <scope>NUCLEOTIDE SEQUENCE [LARGE SCALE GENOMIC DNA]</scope>
    <source>
        <tissue evidence="5">Roots</tissue>
    </source>
</reference>
<dbReference type="Gene3D" id="3.40.30.10">
    <property type="entry name" value="Glutaredoxin"/>
    <property type="match status" value="1"/>
</dbReference>
<evidence type="ECO:0000256" key="3">
    <source>
        <dbReference type="ARBA" id="ARBA00023284"/>
    </source>
</evidence>
<name>A0AAN7K248_9MYRT</name>
<evidence type="ECO:0000256" key="2">
    <source>
        <dbReference type="ARBA" id="ARBA00023157"/>
    </source>
</evidence>
<accession>A0AAN7K248</accession>
<evidence type="ECO:0000259" key="4">
    <source>
        <dbReference type="PROSITE" id="PS51352"/>
    </source>
</evidence>
<proteinExistence type="predicted"/>
<keyword evidence="1" id="KW-0813">Transport</keyword>
<dbReference type="Proteomes" id="UP001345219">
    <property type="component" value="Chromosome 15"/>
</dbReference>
<keyword evidence="6" id="KW-1185">Reference proteome</keyword>
<keyword evidence="2" id="KW-1015">Disulfide bond</keyword>